<dbReference type="Proteomes" id="UP001314229">
    <property type="component" value="Unassembled WGS sequence"/>
</dbReference>
<keyword evidence="3 6" id="KW-0472">Membrane</keyword>
<evidence type="ECO:0000256" key="6">
    <source>
        <dbReference type="SAM" id="Phobius"/>
    </source>
</evidence>
<evidence type="ECO:0000313" key="9">
    <source>
        <dbReference type="Proteomes" id="UP001314229"/>
    </source>
</evidence>
<dbReference type="AlphaFoldDB" id="A0AAV1PF45"/>
<evidence type="ECO:0000256" key="4">
    <source>
        <dbReference type="ARBA" id="ARBA00023180"/>
    </source>
</evidence>
<feature type="domain" description="Ig-like" evidence="7">
    <location>
        <begin position="160"/>
        <end position="236"/>
    </location>
</feature>
<dbReference type="PANTHER" id="PTHR12080">
    <property type="entry name" value="SIGNALING LYMPHOCYTIC ACTIVATION MOLECULE"/>
    <property type="match status" value="1"/>
</dbReference>
<evidence type="ECO:0000256" key="3">
    <source>
        <dbReference type="ARBA" id="ARBA00023136"/>
    </source>
</evidence>
<keyword evidence="9" id="KW-1185">Reference proteome</keyword>
<comment type="caution">
    <text evidence="8">The sequence shown here is derived from an EMBL/GenBank/DDBJ whole genome shotgun (WGS) entry which is preliminary data.</text>
</comment>
<evidence type="ECO:0000259" key="7">
    <source>
        <dbReference type="PROSITE" id="PS50835"/>
    </source>
</evidence>
<organism evidence="8 9">
    <name type="scientific">Scomber scombrus</name>
    <name type="common">Atlantic mackerel</name>
    <name type="synonym">Scomber vernalis</name>
    <dbReference type="NCBI Taxonomy" id="13677"/>
    <lineage>
        <taxon>Eukaryota</taxon>
        <taxon>Metazoa</taxon>
        <taxon>Chordata</taxon>
        <taxon>Craniata</taxon>
        <taxon>Vertebrata</taxon>
        <taxon>Euteleostomi</taxon>
        <taxon>Actinopterygii</taxon>
        <taxon>Neopterygii</taxon>
        <taxon>Teleostei</taxon>
        <taxon>Neoteleostei</taxon>
        <taxon>Acanthomorphata</taxon>
        <taxon>Pelagiaria</taxon>
        <taxon>Scombriformes</taxon>
        <taxon>Scombridae</taxon>
        <taxon>Scomber</taxon>
    </lineage>
</organism>
<keyword evidence="2" id="KW-0732">Signal</keyword>
<accession>A0AAV1PF45</accession>
<dbReference type="Gene3D" id="2.60.40.10">
    <property type="entry name" value="Immunoglobulins"/>
    <property type="match status" value="3"/>
</dbReference>
<keyword evidence="6" id="KW-0812">Transmembrane</keyword>
<dbReference type="PANTHER" id="PTHR12080:SF55">
    <property type="entry name" value="LYMPHOCYTE FUNCTION-ASSOCIATED ANTIGEN 3"/>
    <property type="match status" value="1"/>
</dbReference>
<dbReference type="InterPro" id="IPR013783">
    <property type="entry name" value="Ig-like_fold"/>
</dbReference>
<feature type="region of interest" description="Disordered" evidence="5">
    <location>
        <begin position="233"/>
        <end position="266"/>
    </location>
</feature>
<dbReference type="PROSITE" id="PS50835">
    <property type="entry name" value="IG_LIKE"/>
    <property type="match status" value="1"/>
</dbReference>
<evidence type="ECO:0000313" key="8">
    <source>
        <dbReference type="EMBL" id="CAK6969154.1"/>
    </source>
</evidence>
<feature type="compositionally biased region" description="Basic and acidic residues" evidence="5">
    <location>
        <begin position="248"/>
        <end position="264"/>
    </location>
</feature>
<evidence type="ECO:0000256" key="1">
    <source>
        <dbReference type="ARBA" id="ARBA00004370"/>
    </source>
</evidence>
<dbReference type="InterPro" id="IPR007110">
    <property type="entry name" value="Ig-like_dom"/>
</dbReference>
<keyword evidence="6" id="KW-1133">Transmembrane helix</keyword>
<feature type="transmembrane region" description="Helical" evidence="6">
    <location>
        <begin position="360"/>
        <end position="378"/>
    </location>
</feature>
<keyword evidence="4" id="KW-0325">Glycoprotein</keyword>
<name>A0AAV1PF45_SCOSC</name>
<dbReference type="SUPFAM" id="SSF48726">
    <property type="entry name" value="Immunoglobulin"/>
    <property type="match status" value="1"/>
</dbReference>
<dbReference type="GO" id="GO:0016020">
    <property type="term" value="C:membrane"/>
    <property type="evidence" value="ECO:0007669"/>
    <property type="project" value="UniProtKB-SubCell"/>
</dbReference>
<evidence type="ECO:0000256" key="5">
    <source>
        <dbReference type="SAM" id="MobiDB-lite"/>
    </source>
</evidence>
<gene>
    <name evidence="8" type="ORF">FSCOSCO3_A023073</name>
</gene>
<proteinExistence type="predicted"/>
<dbReference type="InterPro" id="IPR036179">
    <property type="entry name" value="Ig-like_dom_sf"/>
</dbReference>
<comment type="subcellular location">
    <subcellularLocation>
        <location evidence="1">Membrane</location>
    </subcellularLocation>
</comment>
<dbReference type="InterPro" id="IPR015631">
    <property type="entry name" value="CD2/SLAM_rcpt"/>
</dbReference>
<evidence type="ECO:0000256" key="2">
    <source>
        <dbReference type="ARBA" id="ARBA00022729"/>
    </source>
</evidence>
<protein>
    <submittedName>
        <fullName evidence="8">CD48 antigen-like isoform X3</fullName>
    </submittedName>
</protein>
<sequence length="379" mass="42263">MILDFTLQVLTSPLPPHNRSYEHRGSAEARTLSRLGLNQSAEAIDTSKLLTVTLFVMSSSAALTVMKDLVGSEGGSITLPDPVGQLGFLSYGIHTIAEVDEMKFKIVEKRFNDRLFWNDKTWLFEIKGLKTNDSGEYFIDSKKGNCFFRSYKLTVYESVPTPAVNTVNVSTDSCILLCSVDKAETTLLWYKDEEILNQSSSALSLPLTVHKQDFSSSYRCEASNPAEHKTLHVDITTSCSEQNNRNSTDNRDDTMEGSSHKEMKNLTGTVGGSITLPDCTMQSGYLKFGVETVAKVNKTAMKNETYKENIHWNSAACFTLTHLQMNDSGIYYIDSKEPPFIQPYNLTVYESPPGNNSTRITLVIVTIIVGLIIIFCLYI</sequence>
<dbReference type="EMBL" id="CAWUFR010000130">
    <property type="protein sequence ID" value="CAK6969154.1"/>
    <property type="molecule type" value="Genomic_DNA"/>
</dbReference>
<reference evidence="8 9" key="1">
    <citation type="submission" date="2024-01" db="EMBL/GenBank/DDBJ databases">
        <authorList>
            <person name="Alioto T."/>
            <person name="Alioto T."/>
            <person name="Gomez Garrido J."/>
        </authorList>
    </citation>
    <scope>NUCLEOTIDE SEQUENCE [LARGE SCALE GENOMIC DNA]</scope>
</reference>